<keyword evidence="8" id="KW-0119">Carbohydrate metabolism</keyword>
<dbReference type="PANTHER" id="PTHR12128:SF21">
    <property type="entry name" value="N-ACETYLNEURAMINATE LYASE"/>
    <property type="match status" value="1"/>
</dbReference>
<accession>A0A922CQ54</accession>
<dbReference type="InterPro" id="IPR002220">
    <property type="entry name" value="DapA-like"/>
</dbReference>
<protein>
    <recommendedName>
        <fullName evidence="4">N-acetylneuraminate lyase</fullName>
        <ecNumber evidence="4">4.1.3.3</ecNumber>
    </recommendedName>
</protein>
<dbReference type="GO" id="GO:0008747">
    <property type="term" value="F:N-acetylneuraminate lyase activity"/>
    <property type="evidence" value="ECO:0007669"/>
    <property type="project" value="UniProtKB-EC"/>
</dbReference>
<gene>
    <name evidence="11" type="ORF">O3G_MSEX009123</name>
</gene>
<dbReference type="CDD" id="cd00408">
    <property type="entry name" value="DHDPS-like"/>
    <property type="match status" value="1"/>
</dbReference>
<dbReference type="EC" id="4.1.3.3" evidence="4"/>
<evidence type="ECO:0000256" key="7">
    <source>
        <dbReference type="ARBA" id="ARBA00023270"/>
    </source>
</evidence>
<evidence type="ECO:0000313" key="11">
    <source>
        <dbReference type="EMBL" id="KAG6455285.1"/>
    </source>
</evidence>
<evidence type="ECO:0000256" key="2">
    <source>
        <dbReference type="ARBA" id="ARBA00004878"/>
    </source>
</evidence>
<dbReference type="Proteomes" id="UP000791440">
    <property type="component" value="Unassembled WGS sequence"/>
</dbReference>
<keyword evidence="5" id="KW-0963">Cytoplasm</keyword>
<dbReference type="EMBL" id="JH668487">
    <property type="protein sequence ID" value="KAG6455285.1"/>
    <property type="molecule type" value="Genomic_DNA"/>
</dbReference>
<comment type="caution">
    <text evidence="11">The sequence shown here is derived from an EMBL/GenBank/DDBJ whole genome shotgun (WGS) entry which is preliminary data.</text>
</comment>
<evidence type="ECO:0000256" key="9">
    <source>
        <dbReference type="ARBA" id="ARBA00044906"/>
    </source>
</evidence>
<keyword evidence="7" id="KW-0704">Schiff base</keyword>
<evidence type="ECO:0000256" key="10">
    <source>
        <dbReference type="PIRNR" id="PIRNR001365"/>
    </source>
</evidence>
<comment type="pathway">
    <text evidence="2">Amino-sugar metabolism; N-acetylneuraminate degradation.</text>
</comment>
<evidence type="ECO:0000313" key="12">
    <source>
        <dbReference type="Proteomes" id="UP000791440"/>
    </source>
</evidence>
<dbReference type="Pfam" id="PF00701">
    <property type="entry name" value="DHDPS"/>
    <property type="match status" value="1"/>
</dbReference>
<dbReference type="GO" id="GO:0005737">
    <property type="term" value="C:cytoplasm"/>
    <property type="evidence" value="ECO:0007669"/>
    <property type="project" value="UniProtKB-SubCell"/>
</dbReference>
<comment type="subcellular location">
    <subcellularLocation>
        <location evidence="1">Cytoplasm</location>
    </subcellularLocation>
</comment>
<evidence type="ECO:0000256" key="3">
    <source>
        <dbReference type="ARBA" id="ARBA00006324"/>
    </source>
</evidence>
<comment type="similarity">
    <text evidence="3">Belongs to the DapA family. NanA subfamily.</text>
</comment>
<sequence length="289" mass="31204">MDDAGNINMTVIPAYAKYLSKCGVQGAVVADIGGEGPSLSISEKKKLFAAWVISGKPFGLKIIGVVGGTSEPEVVELAKYAETINIDALFVLSQPYIEPHTPELITKALKELSFHVPSLPLFYNHCPEYTGLDVHAPTLFKIASEKVPQFKGIALEVKLAVGVIAVNELRKDQNLFISNSIAAGGGTLMGFDAFNLIVLNLFPGLIQDIIKLTSTGDVDRAREEQRKLNTLVATITKQGDYISAQKAAMEIITGLPMGKPRSPLRSISREGRNNIKDILKDCGIDIAKK</sequence>
<dbReference type="PANTHER" id="PTHR12128">
    <property type="entry name" value="DIHYDRODIPICOLINATE SYNTHASE"/>
    <property type="match status" value="1"/>
</dbReference>
<keyword evidence="6 10" id="KW-0456">Lyase</keyword>
<comment type="catalytic activity">
    <reaction evidence="9">
        <text>aceneuramate = aldehydo-N-acetyl-D-mannosamine + pyruvate</text>
        <dbReference type="Rhea" id="RHEA:23296"/>
        <dbReference type="ChEBI" id="CHEBI:15361"/>
        <dbReference type="ChEBI" id="CHEBI:17122"/>
        <dbReference type="ChEBI" id="CHEBI:173083"/>
        <dbReference type="EC" id="4.1.3.3"/>
    </reaction>
</comment>
<evidence type="ECO:0000256" key="4">
    <source>
        <dbReference type="ARBA" id="ARBA00012911"/>
    </source>
</evidence>
<dbReference type="SMART" id="SM01130">
    <property type="entry name" value="DHDPS"/>
    <property type="match status" value="1"/>
</dbReference>
<dbReference type="AlphaFoldDB" id="A0A922CQ54"/>
<reference evidence="11" key="2">
    <citation type="submission" date="2020-12" db="EMBL/GenBank/DDBJ databases">
        <authorList>
            <person name="Kanost M."/>
        </authorList>
    </citation>
    <scope>NUCLEOTIDE SEQUENCE</scope>
</reference>
<proteinExistence type="inferred from homology"/>
<dbReference type="PIRSF" id="PIRSF001365">
    <property type="entry name" value="DHDPS"/>
    <property type="match status" value="1"/>
</dbReference>
<evidence type="ECO:0000256" key="1">
    <source>
        <dbReference type="ARBA" id="ARBA00004496"/>
    </source>
</evidence>
<evidence type="ECO:0000256" key="8">
    <source>
        <dbReference type="ARBA" id="ARBA00023277"/>
    </source>
</evidence>
<keyword evidence="12" id="KW-1185">Reference proteome</keyword>
<evidence type="ECO:0000256" key="6">
    <source>
        <dbReference type="ARBA" id="ARBA00023239"/>
    </source>
</evidence>
<name>A0A922CQ54_MANSE</name>
<evidence type="ECO:0000256" key="5">
    <source>
        <dbReference type="ARBA" id="ARBA00022490"/>
    </source>
</evidence>
<reference evidence="11" key="1">
    <citation type="journal article" date="2016" name="Insect Biochem. Mol. Biol.">
        <title>Multifaceted biological insights from a draft genome sequence of the tobacco hornworm moth, Manduca sexta.</title>
        <authorList>
            <person name="Kanost M.R."/>
            <person name="Arrese E.L."/>
            <person name="Cao X."/>
            <person name="Chen Y.R."/>
            <person name="Chellapilla S."/>
            <person name="Goldsmith M.R."/>
            <person name="Grosse-Wilde E."/>
            <person name="Heckel D.G."/>
            <person name="Herndon N."/>
            <person name="Jiang H."/>
            <person name="Papanicolaou A."/>
            <person name="Qu J."/>
            <person name="Soulages J.L."/>
            <person name="Vogel H."/>
            <person name="Walters J."/>
            <person name="Waterhouse R.M."/>
            <person name="Ahn S.J."/>
            <person name="Almeida F.C."/>
            <person name="An C."/>
            <person name="Aqrawi P."/>
            <person name="Bretschneider A."/>
            <person name="Bryant W.B."/>
            <person name="Bucks S."/>
            <person name="Chao H."/>
            <person name="Chevignon G."/>
            <person name="Christen J.M."/>
            <person name="Clarke D.F."/>
            <person name="Dittmer N.T."/>
            <person name="Ferguson L.C.F."/>
            <person name="Garavelou S."/>
            <person name="Gordon K.H.J."/>
            <person name="Gunaratna R.T."/>
            <person name="Han Y."/>
            <person name="Hauser F."/>
            <person name="He Y."/>
            <person name="Heidel-Fischer H."/>
            <person name="Hirsh A."/>
            <person name="Hu Y."/>
            <person name="Jiang H."/>
            <person name="Kalra D."/>
            <person name="Klinner C."/>
            <person name="Konig C."/>
            <person name="Kovar C."/>
            <person name="Kroll A.R."/>
            <person name="Kuwar S.S."/>
            <person name="Lee S.L."/>
            <person name="Lehman R."/>
            <person name="Li K."/>
            <person name="Li Z."/>
            <person name="Liang H."/>
            <person name="Lovelace S."/>
            <person name="Lu Z."/>
            <person name="Mansfield J.H."/>
            <person name="McCulloch K.J."/>
            <person name="Mathew T."/>
            <person name="Morton B."/>
            <person name="Muzny D.M."/>
            <person name="Neunemann D."/>
            <person name="Ongeri F."/>
            <person name="Pauchet Y."/>
            <person name="Pu L.L."/>
            <person name="Pyrousis I."/>
            <person name="Rao X.J."/>
            <person name="Redding A."/>
            <person name="Roesel C."/>
            <person name="Sanchez-Gracia A."/>
            <person name="Schaack S."/>
            <person name="Shukla A."/>
            <person name="Tetreau G."/>
            <person name="Wang Y."/>
            <person name="Xiong G.H."/>
            <person name="Traut W."/>
            <person name="Walsh T.K."/>
            <person name="Worley K.C."/>
            <person name="Wu D."/>
            <person name="Wu W."/>
            <person name="Wu Y.Q."/>
            <person name="Zhang X."/>
            <person name="Zou Z."/>
            <person name="Zucker H."/>
            <person name="Briscoe A.D."/>
            <person name="Burmester T."/>
            <person name="Clem R.J."/>
            <person name="Feyereisen R."/>
            <person name="Grimmelikhuijzen C.J.P."/>
            <person name="Hamodrakas S.J."/>
            <person name="Hansson B.S."/>
            <person name="Huguet E."/>
            <person name="Jermiin L.S."/>
            <person name="Lan Q."/>
            <person name="Lehman H.K."/>
            <person name="Lorenzen M."/>
            <person name="Merzendorfer H."/>
            <person name="Michalopoulos I."/>
            <person name="Morton D.B."/>
            <person name="Muthukrishnan S."/>
            <person name="Oakeshott J.G."/>
            <person name="Palmer W."/>
            <person name="Park Y."/>
            <person name="Passarelli A.L."/>
            <person name="Rozas J."/>
            <person name="Schwartz L.M."/>
            <person name="Smith W."/>
            <person name="Southgate A."/>
            <person name="Vilcinskas A."/>
            <person name="Vogt R."/>
            <person name="Wang P."/>
            <person name="Werren J."/>
            <person name="Yu X.Q."/>
            <person name="Zhou J.J."/>
            <person name="Brown S.J."/>
            <person name="Scherer S.E."/>
            <person name="Richards S."/>
            <person name="Blissard G.W."/>
        </authorList>
    </citation>
    <scope>NUCLEOTIDE SEQUENCE</scope>
</reference>
<organism evidence="11 12">
    <name type="scientific">Manduca sexta</name>
    <name type="common">Tobacco hawkmoth</name>
    <name type="synonym">Tobacco hornworm</name>
    <dbReference type="NCBI Taxonomy" id="7130"/>
    <lineage>
        <taxon>Eukaryota</taxon>
        <taxon>Metazoa</taxon>
        <taxon>Ecdysozoa</taxon>
        <taxon>Arthropoda</taxon>
        <taxon>Hexapoda</taxon>
        <taxon>Insecta</taxon>
        <taxon>Pterygota</taxon>
        <taxon>Neoptera</taxon>
        <taxon>Endopterygota</taxon>
        <taxon>Lepidoptera</taxon>
        <taxon>Glossata</taxon>
        <taxon>Ditrysia</taxon>
        <taxon>Bombycoidea</taxon>
        <taxon>Sphingidae</taxon>
        <taxon>Sphinginae</taxon>
        <taxon>Sphingini</taxon>
        <taxon>Manduca</taxon>
    </lineage>
</organism>